<feature type="compositionally biased region" description="Polar residues" evidence="5">
    <location>
        <begin position="598"/>
        <end position="611"/>
    </location>
</feature>
<dbReference type="GO" id="GO:0005634">
    <property type="term" value="C:nucleus"/>
    <property type="evidence" value="ECO:0007669"/>
    <property type="project" value="UniProtKB-UniRule"/>
</dbReference>
<feature type="region of interest" description="Disordered" evidence="5">
    <location>
        <begin position="50"/>
        <end position="156"/>
    </location>
</feature>
<dbReference type="PROSITE" id="PS50118">
    <property type="entry name" value="HMG_BOX_2"/>
    <property type="match status" value="1"/>
</dbReference>
<feature type="region of interest" description="Disordered" evidence="5">
    <location>
        <begin position="302"/>
        <end position="347"/>
    </location>
</feature>
<name>A0AAV9PM50_9PEZI</name>
<keyword evidence="3" id="KW-0804">Transcription</keyword>
<feature type="region of interest" description="Disordered" evidence="5">
    <location>
        <begin position="571"/>
        <end position="629"/>
    </location>
</feature>
<reference evidence="7 8" key="1">
    <citation type="submission" date="2023-08" db="EMBL/GenBank/DDBJ databases">
        <title>Black Yeasts Isolated from many extreme environments.</title>
        <authorList>
            <person name="Coleine C."/>
            <person name="Stajich J.E."/>
            <person name="Selbmann L."/>
        </authorList>
    </citation>
    <scope>NUCLEOTIDE SEQUENCE [LARGE SCALE GENOMIC DNA]</scope>
    <source>
        <strain evidence="7 8">CCFEE 5935</strain>
    </source>
</reference>
<feature type="compositionally biased region" description="Polar residues" evidence="5">
    <location>
        <begin position="133"/>
        <end position="147"/>
    </location>
</feature>
<evidence type="ECO:0000256" key="4">
    <source>
        <dbReference type="PROSITE-ProRule" id="PRU00267"/>
    </source>
</evidence>
<evidence type="ECO:0000259" key="6">
    <source>
        <dbReference type="PROSITE" id="PS50118"/>
    </source>
</evidence>
<feature type="DNA-binding region" description="HMG box" evidence="4">
    <location>
        <begin position="160"/>
        <end position="228"/>
    </location>
</feature>
<keyword evidence="1" id="KW-0805">Transcription regulation</keyword>
<keyword evidence="8" id="KW-1185">Reference proteome</keyword>
<dbReference type="PANTHER" id="PTHR10270:SF320">
    <property type="entry name" value="BOX TRANSCRIPTIONAL REGULATOR, PUTATIVE (AFU_ORTHOLOGUE AFUA_4G10820)-RELATED"/>
    <property type="match status" value="1"/>
</dbReference>
<feature type="compositionally biased region" description="Polar residues" evidence="5">
    <location>
        <begin position="619"/>
        <end position="628"/>
    </location>
</feature>
<dbReference type="SUPFAM" id="SSF47095">
    <property type="entry name" value="HMG-box"/>
    <property type="match status" value="1"/>
</dbReference>
<gene>
    <name evidence="7" type="primary">RFG1</name>
    <name evidence="7" type="ORF">LTR77_000213</name>
</gene>
<keyword evidence="2 4" id="KW-0238">DNA-binding</keyword>
<organism evidence="7 8">
    <name type="scientific">Saxophila tyrrhenica</name>
    <dbReference type="NCBI Taxonomy" id="1690608"/>
    <lineage>
        <taxon>Eukaryota</taxon>
        <taxon>Fungi</taxon>
        <taxon>Dikarya</taxon>
        <taxon>Ascomycota</taxon>
        <taxon>Pezizomycotina</taxon>
        <taxon>Dothideomycetes</taxon>
        <taxon>Dothideomycetidae</taxon>
        <taxon>Mycosphaerellales</taxon>
        <taxon>Extremaceae</taxon>
        <taxon>Saxophila</taxon>
    </lineage>
</organism>
<feature type="compositionally biased region" description="Polar residues" evidence="5">
    <location>
        <begin position="50"/>
        <end position="70"/>
    </location>
</feature>
<dbReference type="GO" id="GO:0001228">
    <property type="term" value="F:DNA-binding transcription activator activity, RNA polymerase II-specific"/>
    <property type="evidence" value="ECO:0007669"/>
    <property type="project" value="TreeGrafter"/>
</dbReference>
<accession>A0AAV9PM50</accession>
<dbReference type="RefSeq" id="XP_064663714.1">
    <property type="nucleotide sequence ID" value="XM_064797480.1"/>
</dbReference>
<evidence type="ECO:0000256" key="2">
    <source>
        <dbReference type="ARBA" id="ARBA00023125"/>
    </source>
</evidence>
<evidence type="ECO:0000313" key="8">
    <source>
        <dbReference type="Proteomes" id="UP001337655"/>
    </source>
</evidence>
<protein>
    <submittedName>
        <fullName evidence="7">Slightly ste11-like protein</fullName>
    </submittedName>
</protein>
<dbReference type="GO" id="GO:0000978">
    <property type="term" value="F:RNA polymerase II cis-regulatory region sequence-specific DNA binding"/>
    <property type="evidence" value="ECO:0007669"/>
    <property type="project" value="TreeGrafter"/>
</dbReference>
<dbReference type="CDD" id="cd01389">
    <property type="entry name" value="HMG-box_ROX1-like"/>
    <property type="match status" value="1"/>
</dbReference>
<dbReference type="GO" id="GO:0000122">
    <property type="term" value="P:negative regulation of transcription by RNA polymerase II"/>
    <property type="evidence" value="ECO:0007669"/>
    <property type="project" value="TreeGrafter"/>
</dbReference>
<dbReference type="Proteomes" id="UP001337655">
    <property type="component" value="Unassembled WGS sequence"/>
</dbReference>
<evidence type="ECO:0000256" key="3">
    <source>
        <dbReference type="ARBA" id="ARBA00023163"/>
    </source>
</evidence>
<evidence type="ECO:0000313" key="7">
    <source>
        <dbReference type="EMBL" id="KAK5175076.1"/>
    </source>
</evidence>
<dbReference type="GeneID" id="89921564"/>
<dbReference type="AlphaFoldDB" id="A0AAV9PM50"/>
<evidence type="ECO:0000256" key="5">
    <source>
        <dbReference type="SAM" id="MobiDB-lite"/>
    </source>
</evidence>
<comment type="caution">
    <text evidence="7">The sequence shown here is derived from an EMBL/GenBank/DDBJ whole genome shotgun (WGS) entry which is preliminary data.</text>
</comment>
<feature type="compositionally biased region" description="Low complexity" evidence="5">
    <location>
        <begin position="72"/>
        <end position="86"/>
    </location>
</feature>
<feature type="region of interest" description="Disordered" evidence="5">
    <location>
        <begin position="230"/>
        <end position="260"/>
    </location>
</feature>
<feature type="domain" description="HMG box" evidence="6">
    <location>
        <begin position="160"/>
        <end position="228"/>
    </location>
</feature>
<proteinExistence type="predicted"/>
<dbReference type="EMBL" id="JAVRRT010000001">
    <property type="protein sequence ID" value="KAK5175076.1"/>
    <property type="molecule type" value="Genomic_DNA"/>
</dbReference>
<keyword evidence="4" id="KW-0539">Nucleus</keyword>
<dbReference type="Pfam" id="PF00505">
    <property type="entry name" value="HMG_box"/>
    <property type="match status" value="1"/>
</dbReference>
<dbReference type="InterPro" id="IPR050140">
    <property type="entry name" value="SRY-related_HMG-box_TF-like"/>
</dbReference>
<dbReference type="InterPro" id="IPR036910">
    <property type="entry name" value="HMG_box_dom_sf"/>
</dbReference>
<dbReference type="SMART" id="SM00398">
    <property type="entry name" value="HMG"/>
    <property type="match status" value="1"/>
</dbReference>
<dbReference type="Gene3D" id="1.10.30.10">
    <property type="entry name" value="High mobility group box domain"/>
    <property type="match status" value="1"/>
</dbReference>
<dbReference type="PANTHER" id="PTHR10270">
    <property type="entry name" value="SOX TRANSCRIPTION FACTOR"/>
    <property type="match status" value="1"/>
</dbReference>
<dbReference type="FunFam" id="1.10.30.10:FF:000041">
    <property type="entry name" value="HMG box family protein"/>
    <property type="match status" value="1"/>
</dbReference>
<dbReference type="GO" id="GO:0030154">
    <property type="term" value="P:cell differentiation"/>
    <property type="evidence" value="ECO:0007669"/>
    <property type="project" value="TreeGrafter"/>
</dbReference>
<evidence type="ECO:0000256" key="1">
    <source>
        <dbReference type="ARBA" id="ARBA00023015"/>
    </source>
</evidence>
<sequence>MFASYQPAAPHELVGWQQPHDSFQASRPPSDATGHIVFTRQLWKRNMFDESQTEPVVSNKSRTDVSQPSQAAAVPTPSRRSSSTVSLRPRNHSPSPLPGSTAPLTPEESPPFKSTRKRSAGFVEQEDKALSSAEVSPSHSRVNSGEQPTHVCICQPEPKVPRPRNAFILYRQHYQANVVAQNPGLANPEISKIIGERWQGLPPDEKGKWKALAEEEKLRHQQQYPTYRYQPKRNGRRNSLSGDQSFAGAKPKCQKCGGRTILTPSTPFSIGTSVPPTPGSSTITPVTRTLPVLRDLSLQSPGVQRLKQQHPNMSPYHNAHPDERDDVGSLSPGNKRRRYNGDHPVAVTRAMPPRYGVVPHGVPVGPGTPFPFGQVPQPPHAYPPPSGHVRRESLPGLRGVVSPPGPMGPPPRPGMGYQQHRMSQGHAAHDRSLILPPIQTAGTGDEPPTTGSMIRSAESQIMEFGFRNKLKVLSQVAPPARTESRRGPFIAVEGDSAKSAAALAEWLRKELSRDDDLRLSMLESPDISIHGNKKQMMAQCHRLAAEWLGKSDDIVDSLTMHQEAVVDAAMTDPNHDDARGASSRKASESGIQHDATAKSDTSSNDANQSQKMDIDKRSSTISSTSTVGFQGPKPVSIIANYSLHASNRFACAIPIGGTDPYHPDDHWKWAATHWRGIIGPDLTIYVRDGTVGESGKPSMEIEASDEKTGVALFVVRRNQNEEQMGEGEAKDMAMQLEPSALRRVGFEVSEWVKAFGSRK</sequence>
<dbReference type="InterPro" id="IPR009071">
    <property type="entry name" value="HMG_box_dom"/>
</dbReference>